<dbReference type="Proteomes" id="UP000077521">
    <property type="component" value="Unassembled WGS sequence"/>
</dbReference>
<comment type="caution">
    <text evidence="1">The sequence shown here is derived from an EMBL/GenBank/DDBJ whole genome shotgun (WGS) entry which is preliminary data.</text>
</comment>
<protein>
    <submittedName>
        <fullName evidence="1">Uncharacterized protein</fullName>
    </submittedName>
</protein>
<reference evidence="1" key="1">
    <citation type="submission" date="2016-04" db="EMBL/GenBank/DDBJ databases">
        <authorList>
            <person name="Nguyen H.D."/>
            <person name="Samba Siva P."/>
            <person name="Cullis J."/>
            <person name="Levesque C.A."/>
            <person name="Hambleton S."/>
        </authorList>
    </citation>
    <scope>NUCLEOTIDE SEQUENCE</scope>
    <source>
        <strain evidence="1">DAOMC 236416</strain>
    </source>
</reference>
<evidence type="ECO:0000313" key="1">
    <source>
        <dbReference type="EMBL" id="KAE8242741.1"/>
    </source>
</evidence>
<gene>
    <name evidence="1" type="ORF">A4X13_0g7028</name>
</gene>
<dbReference type="EMBL" id="LWDF02000773">
    <property type="protein sequence ID" value="KAE8242741.1"/>
    <property type="molecule type" value="Genomic_DNA"/>
</dbReference>
<keyword evidence="2" id="KW-1185">Reference proteome</keyword>
<organism evidence="1 2">
    <name type="scientific">Tilletia indica</name>
    <dbReference type="NCBI Taxonomy" id="43049"/>
    <lineage>
        <taxon>Eukaryota</taxon>
        <taxon>Fungi</taxon>
        <taxon>Dikarya</taxon>
        <taxon>Basidiomycota</taxon>
        <taxon>Ustilaginomycotina</taxon>
        <taxon>Exobasidiomycetes</taxon>
        <taxon>Tilletiales</taxon>
        <taxon>Tilletiaceae</taxon>
        <taxon>Tilletia</taxon>
    </lineage>
</organism>
<accession>A0A8T8SKX3</accession>
<dbReference type="AlphaFoldDB" id="A0A8T8SKX3"/>
<evidence type="ECO:0000313" key="2">
    <source>
        <dbReference type="Proteomes" id="UP000077521"/>
    </source>
</evidence>
<reference evidence="1" key="2">
    <citation type="journal article" date="2019" name="IMA Fungus">
        <title>Genome sequencing and comparison of five Tilletia species to identify candidate genes for the detection of regulated species infecting wheat.</title>
        <authorList>
            <person name="Nguyen H.D.T."/>
            <person name="Sultana T."/>
            <person name="Kesanakurti P."/>
            <person name="Hambleton S."/>
        </authorList>
    </citation>
    <scope>NUCLEOTIDE SEQUENCE</scope>
    <source>
        <strain evidence="1">DAOMC 236416</strain>
    </source>
</reference>
<name>A0A8T8SKX3_9BASI</name>
<proteinExistence type="predicted"/>
<sequence length="130" mass="14289">MSTEVTCKISLEQHGREVPPSSISRSDALARGSLRSQCLLIFTNTDCSIYPFDQANEDKPRSEPPFHFSTFSEDEGILGLTTGMLVGGGFEYFNDSGGFRNPWTWSAEAWCLDRTKLCCGNKPSGLPQAS</sequence>